<dbReference type="PROSITE" id="PS51416">
    <property type="entry name" value="MIB_HERC2"/>
    <property type="match status" value="1"/>
</dbReference>
<gene>
    <name evidence="2" type="ORF">KP79_PYT21440</name>
</gene>
<comment type="caution">
    <text evidence="2">The sequence shown here is derived from an EMBL/GenBank/DDBJ whole genome shotgun (WGS) entry which is preliminary data.</text>
</comment>
<dbReference type="GO" id="GO:0004842">
    <property type="term" value="F:ubiquitin-protein transferase activity"/>
    <property type="evidence" value="ECO:0007669"/>
    <property type="project" value="InterPro"/>
</dbReference>
<evidence type="ECO:0000313" key="2">
    <source>
        <dbReference type="EMBL" id="OWF41259.1"/>
    </source>
</evidence>
<accession>A0A210PXS8</accession>
<keyword evidence="3" id="KW-1185">Reference proteome</keyword>
<name>A0A210PXS8_MIZYE</name>
<evidence type="ECO:0000313" key="3">
    <source>
        <dbReference type="Proteomes" id="UP000242188"/>
    </source>
</evidence>
<dbReference type="Proteomes" id="UP000242188">
    <property type="component" value="Unassembled WGS sequence"/>
</dbReference>
<dbReference type="AlphaFoldDB" id="A0A210PXS8"/>
<protein>
    <submittedName>
        <fullName evidence="2">E3 ubiquitin-protein ligase mind-bomb</fullName>
    </submittedName>
</protein>
<evidence type="ECO:0000259" key="1">
    <source>
        <dbReference type="PROSITE" id="PS51416"/>
    </source>
</evidence>
<dbReference type="GO" id="GO:0005737">
    <property type="term" value="C:cytoplasm"/>
    <property type="evidence" value="ECO:0007669"/>
    <property type="project" value="TreeGrafter"/>
</dbReference>
<dbReference type="InterPro" id="IPR010606">
    <property type="entry name" value="Mib_Herc2"/>
</dbReference>
<dbReference type="EMBL" id="NEDP02005415">
    <property type="protein sequence ID" value="OWF41259.1"/>
    <property type="molecule type" value="Genomic_DNA"/>
</dbReference>
<dbReference type="GO" id="GO:0016567">
    <property type="term" value="P:protein ubiquitination"/>
    <property type="evidence" value="ECO:0007669"/>
    <property type="project" value="InterPro"/>
</dbReference>
<proteinExistence type="predicted"/>
<dbReference type="PANTHER" id="PTHR24202:SF4">
    <property type="entry name" value="E3 UBIQUITIN-PROTEIN LIGASE MIB2-RELATED"/>
    <property type="match status" value="1"/>
</dbReference>
<dbReference type="Pfam" id="PF06701">
    <property type="entry name" value="MIB_HERC2"/>
    <property type="match status" value="2"/>
</dbReference>
<dbReference type="Gene3D" id="2.30.30.40">
    <property type="entry name" value="SH3 Domains"/>
    <property type="match status" value="2"/>
</dbReference>
<dbReference type="PANTHER" id="PTHR24202">
    <property type="entry name" value="E3 UBIQUITIN-PROTEIN LIGASE MIB2"/>
    <property type="match status" value="1"/>
</dbReference>
<organism evidence="2 3">
    <name type="scientific">Mizuhopecten yessoensis</name>
    <name type="common">Japanese scallop</name>
    <name type="synonym">Patinopecten yessoensis</name>
    <dbReference type="NCBI Taxonomy" id="6573"/>
    <lineage>
        <taxon>Eukaryota</taxon>
        <taxon>Metazoa</taxon>
        <taxon>Spiralia</taxon>
        <taxon>Lophotrochozoa</taxon>
        <taxon>Mollusca</taxon>
        <taxon>Bivalvia</taxon>
        <taxon>Autobranchia</taxon>
        <taxon>Pteriomorphia</taxon>
        <taxon>Pectinida</taxon>
        <taxon>Pectinoidea</taxon>
        <taxon>Pectinidae</taxon>
        <taxon>Mizuhopecten</taxon>
    </lineage>
</organism>
<feature type="domain" description="MIB/HERC2" evidence="1">
    <location>
        <begin position="1"/>
        <end position="65"/>
    </location>
</feature>
<dbReference type="SUPFAM" id="SSF159034">
    <property type="entry name" value="Mib/herc2 domain-like"/>
    <property type="match status" value="2"/>
</dbReference>
<dbReference type="InterPro" id="IPR037252">
    <property type="entry name" value="Mib_Herc2_sf"/>
</dbReference>
<dbReference type="OrthoDB" id="7464126at2759"/>
<sequence length="151" mass="16426">MVLGLRVVRGPDWNLGNEDGGDGHLGTVVEDHGDVSVTVVWDMGSRTRCRAGKDGKCDLRILDNAPTGGTGKTGTVTGLRSYEEGLGDRNSAAVTWEKKQKTAKYRMGFEGKVDLKCKTDGEAPGYDYYKNHLPLLASWSSGQNTEVYAVW</sequence>
<reference evidence="2 3" key="1">
    <citation type="journal article" date="2017" name="Nat. Ecol. Evol.">
        <title>Scallop genome provides insights into evolution of bilaterian karyotype and development.</title>
        <authorList>
            <person name="Wang S."/>
            <person name="Zhang J."/>
            <person name="Jiao W."/>
            <person name="Li J."/>
            <person name="Xun X."/>
            <person name="Sun Y."/>
            <person name="Guo X."/>
            <person name="Huan P."/>
            <person name="Dong B."/>
            <person name="Zhang L."/>
            <person name="Hu X."/>
            <person name="Sun X."/>
            <person name="Wang J."/>
            <person name="Zhao C."/>
            <person name="Wang Y."/>
            <person name="Wang D."/>
            <person name="Huang X."/>
            <person name="Wang R."/>
            <person name="Lv J."/>
            <person name="Li Y."/>
            <person name="Zhang Z."/>
            <person name="Liu B."/>
            <person name="Lu W."/>
            <person name="Hui Y."/>
            <person name="Liang J."/>
            <person name="Zhou Z."/>
            <person name="Hou R."/>
            <person name="Li X."/>
            <person name="Liu Y."/>
            <person name="Li H."/>
            <person name="Ning X."/>
            <person name="Lin Y."/>
            <person name="Zhao L."/>
            <person name="Xing Q."/>
            <person name="Dou J."/>
            <person name="Li Y."/>
            <person name="Mao J."/>
            <person name="Guo H."/>
            <person name="Dou H."/>
            <person name="Li T."/>
            <person name="Mu C."/>
            <person name="Jiang W."/>
            <person name="Fu Q."/>
            <person name="Fu X."/>
            <person name="Miao Y."/>
            <person name="Liu J."/>
            <person name="Yu Q."/>
            <person name="Li R."/>
            <person name="Liao H."/>
            <person name="Li X."/>
            <person name="Kong Y."/>
            <person name="Jiang Z."/>
            <person name="Chourrout D."/>
            <person name="Li R."/>
            <person name="Bao Z."/>
        </authorList>
    </citation>
    <scope>NUCLEOTIDE SEQUENCE [LARGE SCALE GENOMIC DNA]</scope>
    <source>
        <strain evidence="2 3">PY_sf001</strain>
    </source>
</reference>
<dbReference type="STRING" id="6573.A0A210PXS8"/>
<dbReference type="GO" id="GO:0046872">
    <property type="term" value="F:metal ion binding"/>
    <property type="evidence" value="ECO:0007669"/>
    <property type="project" value="InterPro"/>
</dbReference>